<evidence type="ECO:0000313" key="3">
    <source>
        <dbReference type="Proteomes" id="UP000429607"/>
    </source>
</evidence>
<dbReference type="EMBL" id="QXFV01000584">
    <property type="protein sequence ID" value="KAE9033526.1"/>
    <property type="molecule type" value="Genomic_DNA"/>
</dbReference>
<gene>
    <name evidence="2" type="ORF">PR001_g10123</name>
</gene>
<feature type="compositionally biased region" description="Low complexity" evidence="1">
    <location>
        <begin position="365"/>
        <end position="383"/>
    </location>
</feature>
<feature type="region of interest" description="Disordered" evidence="1">
    <location>
        <begin position="156"/>
        <end position="268"/>
    </location>
</feature>
<protein>
    <recommendedName>
        <fullName evidence="4">DDE Tnp4 domain-containing protein</fullName>
    </recommendedName>
</protein>
<dbReference type="PANTHER" id="PTHR37069">
    <property type="entry name" value="DDE_TNP_1_7 DOMAIN-CONTAINING PROTEIN"/>
    <property type="match status" value="1"/>
</dbReference>
<feature type="compositionally biased region" description="Low complexity" evidence="1">
    <location>
        <begin position="156"/>
        <end position="165"/>
    </location>
</feature>
<dbReference type="PANTHER" id="PTHR37069:SF2">
    <property type="entry name" value="PIGGYBAC TRANSPOSABLE ELEMENT-DERIVED PROTEIN DOMAIN-CONTAINING PROTEIN"/>
    <property type="match status" value="1"/>
</dbReference>
<feature type="compositionally biased region" description="Low complexity" evidence="1">
    <location>
        <begin position="217"/>
        <end position="236"/>
    </location>
</feature>
<evidence type="ECO:0000256" key="1">
    <source>
        <dbReference type="SAM" id="MobiDB-lite"/>
    </source>
</evidence>
<feature type="region of interest" description="Disordered" evidence="1">
    <location>
        <begin position="285"/>
        <end position="324"/>
    </location>
</feature>
<reference evidence="2 3" key="1">
    <citation type="submission" date="2018-09" db="EMBL/GenBank/DDBJ databases">
        <title>Genomic investigation of the strawberry pathogen Phytophthora fragariae indicates pathogenicity is determined by transcriptional variation in three key races.</title>
        <authorList>
            <person name="Adams T.M."/>
            <person name="Armitage A.D."/>
            <person name="Sobczyk M.K."/>
            <person name="Bates H.J."/>
            <person name="Dunwell J.M."/>
            <person name="Nellist C.F."/>
            <person name="Harrison R.J."/>
        </authorList>
    </citation>
    <scope>NUCLEOTIDE SEQUENCE [LARGE SCALE GENOMIC DNA]</scope>
    <source>
        <strain evidence="2 3">SCRP249</strain>
    </source>
</reference>
<evidence type="ECO:0008006" key="4">
    <source>
        <dbReference type="Google" id="ProtNLM"/>
    </source>
</evidence>
<proteinExistence type="predicted"/>
<feature type="region of interest" description="Disordered" evidence="1">
    <location>
        <begin position="363"/>
        <end position="383"/>
    </location>
</feature>
<name>A0A6A3ML64_9STRA</name>
<evidence type="ECO:0000313" key="2">
    <source>
        <dbReference type="EMBL" id="KAE9033526.1"/>
    </source>
</evidence>
<comment type="caution">
    <text evidence="2">The sequence shown here is derived from an EMBL/GenBank/DDBJ whole genome shotgun (WGS) entry which is preliminary data.</text>
</comment>
<dbReference type="AlphaFoldDB" id="A0A6A3ML64"/>
<sequence>MRSIYPNAWAVLTVKGYQGLGADLSAIHPKRHQQLQPLSLEDVRQSDNISQDRVIVENYFGWHKTLWSVCADKWRWDEKSYDLFFRTCVVLANAHAHFVLKKATTINEAPGLSNDHTYLRPGKTKKDVRGVDYFVGAEELMKYLDKVDLDAARQAAAAPPRSGAAVGTPKAVEEVDSAATASTDATATLASAPPAAAPPRSGAAVRAQSPHLCENRSAGSDSTSLDDSASAGSESDANSDDVVAPRRNLNDDFNEADGGESSPQPRRSARIAAITSADLNIVLETNNPDDFGAMESDAENDDGASDWTESSFGEHEPCDDDMSMNEDAQEINEPLFDDVAGGIENVASGTINADILKDMGVNGWSDPVSYSPTSTSPSSSAQSNRFVKITRISTTARTALLLAR</sequence>
<organism evidence="2 3">
    <name type="scientific">Phytophthora rubi</name>
    <dbReference type="NCBI Taxonomy" id="129364"/>
    <lineage>
        <taxon>Eukaryota</taxon>
        <taxon>Sar</taxon>
        <taxon>Stramenopiles</taxon>
        <taxon>Oomycota</taxon>
        <taxon>Peronosporomycetes</taxon>
        <taxon>Peronosporales</taxon>
        <taxon>Peronosporaceae</taxon>
        <taxon>Phytophthora</taxon>
    </lineage>
</organism>
<dbReference type="Proteomes" id="UP000429607">
    <property type="component" value="Unassembled WGS sequence"/>
</dbReference>
<accession>A0A6A3ML64</accession>
<feature type="compositionally biased region" description="Low complexity" evidence="1">
    <location>
        <begin position="177"/>
        <end position="204"/>
    </location>
</feature>